<feature type="transmembrane region" description="Helical" evidence="9">
    <location>
        <begin position="119"/>
        <end position="144"/>
    </location>
</feature>
<evidence type="ECO:0000256" key="8">
    <source>
        <dbReference type="PIRNR" id="PIRNR016661"/>
    </source>
</evidence>
<reference evidence="10 11" key="1">
    <citation type="submission" date="2021-04" db="EMBL/GenBank/DDBJ databases">
        <title>Draft genome sequence of Paenibacillus cisolokensis, LC2-13A.</title>
        <authorList>
            <person name="Uke A."/>
            <person name="Chhe C."/>
            <person name="Baramee S."/>
            <person name="Kosugi A."/>
        </authorList>
    </citation>
    <scope>NUCLEOTIDE SEQUENCE [LARGE SCALE GENOMIC DNA]</scope>
    <source>
        <strain evidence="10 11">LC2-13A</strain>
    </source>
</reference>
<gene>
    <name evidence="10" type="ORF">PACILC2_37880</name>
</gene>
<dbReference type="PANTHER" id="PTHR34295:SF4">
    <property type="entry name" value="BIOTIN TRANSPORTER BIOY-RELATED"/>
    <property type="match status" value="1"/>
</dbReference>
<comment type="similarity">
    <text evidence="2 8">Belongs to the BioY family.</text>
</comment>
<evidence type="ECO:0000256" key="1">
    <source>
        <dbReference type="ARBA" id="ARBA00004651"/>
    </source>
</evidence>
<feature type="transmembrane region" description="Helical" evidence="9">
    <location>
        <begin position="167"/>
        <end position="184"/>
    </location>
</feature>
<dbReference type="RefSeq" id="WP_062492639.1">
    <property type="nucleotide sequence ID" value="NZ_BOVJ01000124.1"/>
</dbReference>
<dbReference type="Pfam" id="PF02632">
    <property type="entry name" value="BioY"/>
    <property type="match status" value="1"/>
</dbReference>
<feature type="transmembrane region" description="Helical" evidence="9">
    <location>
        <begin position="88"/>
        <end position="107"/>
    </location>
</feature>
<accession>A0ABQ4NAF4</accession>
<name>A0ABQ4NAF4_9BACL</name>
<dbReference type="PANTHER" id="PTHR34295">
    <property type="entry name" value="BIOTIN TRANSPORTER BIOY"/>
    <property type="match status" value="1"/>
</dbReference>
<evidence type="ECO:0000256" key="4">
    <source>
        <dbReference type="ARBA" id="ARBA00022475"/>
    </source>
</evidence>
<comment type="caution">
    <text evidence="10">The sequence shown here is derived from an EMBL/GenBank/DDBJ whole genome shotgun (WGS) entry which is preliminary data.</text>
</comment>
<dbReference type="EMBL" id="BOVJ01000124">
    <property type="protein sequence ID" value="GIQ65220.1"/>
    <property type="molecule type" value="Genomic_DNA"/>
</dbReference>
<protein>
    <recommendedName>
        <fullName evidence="8">Biotin transporter</fullName>
    </recommendedName>
</protein>
<evidence type="ECO:0000256" key="2">
    <source>
        <dbReference type="ARBA" id="ARBA00010692"/>
    </source>
</evidence>
<evidence type="ECO:0000256" key="9">
    <source>
        <dbReference type="SAM" id="Phobius"/>
    </source>
</evidence>
<keyword evidence="4 8" id="KW-1003">Cell membrane</keyword>
<evidence type="ECO:0000256" key="7">
    <source>
        <dbReference type="ARBA" id="ARBA00023136"/>
    </source>
</evidence>
<evidence type="ECO:0000313" key="10">
    <source>
        <dbReference type="EMBL" id="GIQ65220.1"/>
    </source>
</evidence>
<keyword evidence="5 9" id="KW-0812">Transmembrane</keyword>
<evidence type="ECO:0000256" key="5">
    <source>
        <dbReference type="ARBA" id="ARBA00022692"/>
    </source>
</evidence>
<evidence type="ECO:0000256" key="3">
    <source>
        <dbReference type="ARBA" id="ARBA00022448"/>
    </source>
</evidence>
<comment type="subcellular location">
    <subcellularLocation>
        <location evidence="1 8">Cell membrane</location>
        <topology evidence="1 8">Multi-pass membrane protein</topology>
    </subcellularLocation>
</comment>
<keyword evidence="6 9" id="KW-1133">Transmembrane helix</keyword>
<keyword evidence="3 8" id="KW-0813">Transport</keyword>
<keyword evidence="11" id="KW-1185">Reference proteome</keyword>
<proteinExistence type="inferred from homology"/>
<dbReference type="Gene3D" id="1.10.1760.20">
    <property type="match status" value="1"/>
</dbReference>
<organism evidence="10 11">
    <name type="scientific">Paenibacillus cisolokensis</name>
    <dbReference type="NCBI Taxonomy" id="1658519"/>
    <lineage>
        <taxon>Bacteria</taxon>
        <taxon>Bacillati</taxon>
        <taxon>Bacillota</taxon>
        <taxon>Bacilli</taxon>
        <taxon>Bacillales</taxon>
        <taxon>Paenibacillaceae</taxon>
        <taxon>Paenibacillus</taxon>
    </lineage>
</organism>
<evidence type="ECO:0000313" key="11">
    <source>
        <dbReference type="Proteomes" id="UP000680304"/>
    </source>
</evidence>
<dbReference type="InterPro" id="IPR003784">
    <property type="entry name" value="BioY"/>
</dbReference>
<sequence>MFHEIRRLVFIALFAALFIVMSAIKIDLGFTPVPITLQNLAVMLAGAFLGAGPGFASIAIVVALTATGLPLLHGQGGITYIAGPTGGFILIFPVCALLIGFFAARLLRSEKFAGNRILLAIALFFVFELFGSALAYIGGVPWFMNVTGYSLERALAASCYPFLPGDAIKSLLAAILTVALRPYLPAVRGYGNRRATE</sequence>
<evidence type="ECO:0000256" key="6">
    <source>
        <dbReference type="ARBA" id="ARBA00022989"/>
    </source>
</evidence>
<dbReference type="PIRSF" id="PIRSF016661">
    <property type="entry name" value="BioY"/>
    <property type="match status" value="1"/>
</dbReference>
<keyword evidence="7 8" id="KW-0472">Membrane</keyword>
<dbReference type="Proteomes" id="UP000680304">
    <property type="component" value="Unassembled WGS sequence"/>
</dbReference>